<dbReference type="Proteomes" id="UP000466396">
    <property type="component" value="Chromosome"/>
</dbReference>
<organism evidence="1 2">
    <name type="scientific">Mycobacterium lacus</name>
    <dbReference type="NCBI Taxonomy" id="169765"/>
    <lineage>
        <taxon>Bacteria</taxon>
        <taxon>Bacillati</taxon>
        <taxon>Actinomycetota</taxon>
        <taxon>Actinomycetes</taxon>
        <taxon>Mycobacteriales</taxon>
        <taxon>Mycobacteriaceae</taxon>
        <taxon>Mycobacterium</taxon>
    </lineage>
</organism>
<gene>
    <name evidence="1" type="ORF">MLAC_14640</name>
</gene>
<dbReference type="EMBL" id="AP022581">
    <property type="protein sequence ID" value="BBX96170.1"/>
    <property type="molecule type" value="Genomic_DNA"/>
</dbReference>
<keyword evidence="2" id="KW-1185">Reference proteome</keyword>
<dbReference type="AlphaFoldDB" id="A0A7I7NHZ5"/>
<sequence length="89" mass="9717">MSANPALLAATLRATWPDGVCTDTGVYYQPTVEVPLLAMYTRGVRFVTGRVNAREVIPHVPELLANGLDLSPAVDRVVGWEDPLRSGRR</sequence>
<dbReference type="RefSeq" id="WP_232070710.1">
    <property type="nucleotide sequence ID" value="NZ_AP022581.1"/>
</dbReference>
<proteinExistence type="predicted"/>
<name>A0A7I7NHZ5_9MYCO</name>
<evidence type="ECO:0000313" key="1">
    <source>
        <dbReference type="EMBL" id="BBX96170.1"/>
    </source>
</evidence>
<protein>
    <submittedName>
        <fullName evidence="1">Uncharacterized protein</fullName>
    </submittedName>
</protein>
<accession>A0A7I7NHZ5</accession>
<reference evidence="1 2" key="1">
    <citation type="journal article" date="2019" name="Emerg. Microbes Infect.">
        <title>Comprehensive subspecies identification of 175 nontuberculous mycobacteria species based on 7547 genomic profiles.</title>
        <authorList>
            <person name="Matsumoto Y."/>
            <person name="Kinjo T."/>
            <person name="Motooka D."/>
            <person name="Nabeya D."/>
            <person name="Jung N."/>
            <person name="Uechi K."/>
            <person name="Horii T."/>
            <person name="Iida T."/>
            <person name="Fujita J."/>
            <person name="Nakamura S."/>
        </authorList>
    </citation>
    <scope>NUCLEOTIDE SEQUENCE [LARGE SCALE GENOMIC DNA]</scope>
    <source>
        <strain evidence="1 2">JCM 15657</strain>
    </source>
</reference>
<dbReference type="KEGG" id="mlj:MLAC_14640"/>
<evidence type="ECO:0000313" key="2">
    <source>
        <dbReference type="Proteomes" id="UP000466396"/>
    </source>
</evidence>